<keyword evidence="1" id="KW-0472">Membrane</keyword>
<feature type="transmembrane region" description="Helical" evidence="1">
    <location>
        <begin position="358"/>
        <end position="381"/>
    </location>
</feature>
<dbReference type="PANTHER" id="PTHR37826:SF3">
    <property type="entry name" value="J DOMAIN-CONTAINING PROTEIN"/>
    <property type="match status" value="1"/>
</dbReference>
<dbReference type="RefSeq" id="WP_212321568.1">
    <property type="nucleotide sequence ID" value="NZ_CP072384.1"/>
</dbReference>
<keyword evidence="3" id="KW-1185">Reference proteome</keyword>
<evidence type="ECO:0000256" key="1">
    <source>
        <dbReference type="SAM" id="Phobius"/>
    </source>
</evidence>
<evidence type="ECO:0000313" key="2">
    <source>
        <dbReference type="EMBL" id="QUC07241.1"/>
    </source>
</evidence>
<protein>
    <recommendedName>
        <fullName evidence="4">TFIIB-type zinc ribbon-containing protein</fullName>
    </recommendedName>
</protein>
<evidence type="ECO:0008006" key="4">
    <source>
        <dbReference type="Google" id="ProtNLM"/>
    </source>
</evidence>
<keyword evidence="1" id="KW-1133">Transmembrane helix</keyword>
<name>A0ABX7Y305_9ACTN</name>
<sequence>MLELKDTGRSGGMVKCSRCGSTDIRYVVEAQALVCSNCRTQFNEARLEDEVDLTGGIQDLRGTTITHSAQNLVDESVVTLKCRACGAEVVINVNETVQVRCHWCRNFLSADSRINNGASPDAVAPFMVPQEHAIEIIRGFVEERKFYAHPRFKREFAPENVVGVYLPYFVFDGNVRASLTGQGEVQTQSWTEKHGDSVETYYSADVYNVSRGFDMSIDDLLLESSSERANMNDPSQTNNIINAILPFDVKNALRYNPNYLRGFTSERRDVNFSDLGYTVQDRLLSIARSKGDEMVSQYDRGVRWDTEHIDLRGSRWVTVYLPVWLYSYYEADKNLKHFVAVNGQNGRVMGSVPLNMPVLWGVTALVFVIGTILGFILFLIVR</sequence>
<reference evidence="2 3" key="1">
    <citation type="submission" date="2021-03" db="EMBL/GenBank/DDBJ databases">
        <title>Human Oral Microbial Genomes.</title>
        <authorList>
            <person name="Johnston C.D."/>
            <person name="Chen T."/>
            <person name="Dewhirst F.E."/>
        </authorList>
    </citation>
    <scope>NUCLEOTIDE SEQUENCE [LARGE SCALE GENOMIC DNA]</scope>
    <source>
        <strain evidence="2 3">DSMZ 100122</strain>
    </source>
</reference>
<dbReference type="PANTHER" id="PTHR37826">
    <property type="entry name" value="FLOTILLIN BAND_7_5 DOMAIN PROTEIN"/>
    <property type="match status" value="1"/>
</dbReference>
<gene>
    <name evidence="2" type="ORF">J5A65_09825</name>
</gene>
<dbReference type="EMBL" id="CP072384">
    <property type="protein sequence ID" value="QUC07241.1"/>
    <property type="molecule type" value="Genomic_DNA"/>
</dbReference>
<organism evidence="2 3">
    <name type="scientific">Arachnia rubra</name>
    <dbReference type="NCBI Taxonomy" id="1547448"/>
    <lineage>
        <taxon>Bacteria</taxon>
        <taxon>Bacillati</taxon>
        <taxon>Actinomycetota</taxon>
        <taxon>Actinomycetes</taxon>
        <taxon>Propionibacteriales</taxon>
        <taxon>Propionibacteriaceae</taxon>
        <taxon>Arachnia</taxon>
    </lineage>
</organism>
<evidence type="ECO:0000313" key="3">
    <source>
        <dbReference type="Proteomes" id="UP000678513"/>
    </source>
</evidence>
<accession>A0ABX7Y305</accession>
<dbReference type="Proteomes" id="UP000678513">
    <property type="component" value="Chromosome"/>
</dbReference>
<proteinExistence type="predicted"/>
<keyword evidence="1" id="KW-0812">Transmembrane</keyword>